<organism evidence="2 3">
    <name type="scientific">Ramlibacter henchirensis</name>
    <dbReference type="NCBI Taxonomy" id="204072"/>
    <lineage>
        <taxon>Bacteria</taxon>
        <taxon>Pseudomonadati</taxon>
        <taxon>Pseudomonadota</taxon>
        <taxon>Betaproteobacteria</taxon>
        <taxon>Burkholderiales</taxon>
        <taxon>Comamonadaceae</taxon>
        <taxon>Ramlibacter</taxon>
    </lineage>
</organism>
<dbReference type="GO" id="GO:0016787">
    <property type="term" value="F:hydrolase activity"/>
    <property type="evidence" value="ECO:0007669"/>
    <property type="project" value="UniProtKB-KW"/>
</dbReference>
<dbReference type="SUPFAM" id="SSF53474">
    <property type="entry name" value="alpha/beta-Hydrolases"/>
    <property type="match status" value="1"/>
</dbReference>
<dbReference type="PANTHER" id="PTHR43194:SF2">
    <property type="entry name" value="PEROXISOMAL MEMBRANE PROTEIN LPX1"/>
    <property type="match status" value="1"/>
</dbReference>
<dbReference type="Proteomes" id="UP000298180">
    <property type="component" value="Unassembled WGS sequence"/>
</dbReference>
<dbReference type="RefSeq" id="WP_135264485.1">
    <property type="nucleotide sequence ID" value="NZ_SMLM01000002.1"/>
</dbReference>
<gene>
    <name evidence="2" type="ORF">EZ313_17195</name>
</gene>
<dbReference type="InterPro" id="IPR029058">
    <property type="entry name" value="AB_hydrolase_fold"/>
</dbReference>
<dbReference type="AlphaFoldDB" id="A0A4Z0BVQ3"/>
<keyword evidence="2" id="KW-0378">Hydrolase</keyword>
<dbReference type="Gene3D" id="3.40.50.1820">
    <property type="entry name" value="alpha/beta hydrolase"/>
    <property type="match status" value="1"/>
</dbReference>
<comment type="caution">
    <text evidence="2">The sequence shown here is derived from an EMBL/GenBank/DDBJ whole genome shotgun (WGS) entry which is preliminary data.</text>
</comment>
<feature type="domain" description="AB hydrolase-1" evidence="1">
    <location>
        <begin position="19"/>
        <end position="150"/>
    </location>
</feature>
<reference evidence="2 3" key="1">
    <citation type="submission" date="2019-03" db="EMBL/GenBank/DDBJ databases">
        <title>Ramlibacter henchirensis DSM 14656, whole genome shotgun sequence.</title>
        <authorList>
            <person name="Zhang X."/>
            <person name="Feng G."/>
            <person name="Zhu H."/>
        </authorList>
    </citation>
    <scope>NUCLEOTIDE SEQUENCE [LARGE SCALE GENOMIC DNA]</scope>
    <source>
        <strain evidence="2 3">DSM 14656</strain>
    </source>
</reference>
<accession>A0A4Z0BVQ3</accession>
<dbReference type="EMBL" id="SMLM01000002">
    <property type="protein sequence ID" value="TFZ02961.1"/>
    <property type="molecule type" value="Genomic_DNA"/>
</dbReference>
<keyword evidence="3" id="KW-1185">Reference proteome</keyword>
<dbReference type="InterPro" id="IPR050228">
    <property type="entry name" value="Carboxylesterase_BioH"/>
</dbReference>
<sequence length="257" mass="26634">MTPAEATAPVWRWGAPAAPAFVMLHSLGLDGGSFRWLAEALLSRANVQVIAPDLRGHGSARSQPGEITLPGMAADVVNLLQSLQIDRAHLLGTSMGASVARLAAARDPARWRSVTLVAGGPSAVPALAERGEPALQGGMAAVVDATLQRWFSAASIAADDTFVRYARACLLRMEPAAWAAAWRALATYPAPGPLPGEVPGLCVAGELDVSATPQVVEALRADAAVPEPVALVAGAPHQLTMSDASDVADLLLSHWRP</sequence>
<evidence type="ECO:0000313" key="3">
    <source>
        <dbReference type="Proteomes" id="UP000298180"/>
    </source>
</evidence>
<dbReference type="InterPro" id="IPR000073">
    <property type="entry name" value="AB_hydrolase_1"/>
</dbReference>
<evidence type="ECO:0000259" key="1">
    <source>
        <dbReference type="Pfam" id="PF00561"/>
    </source>
</evidence>
<proteinExistence type="predicted"/>
<dbReference type="PANTHER" id="PTHR43194">
    <property type="entry name" value="HYDROLASE ALPHA/BETA FOLD FAMILY"/>
    <property type="match status" value="1"/>
</dbReference>
<dbReference type="Pfam" id="PF00561">
    <property type="entry name" value="Abhydrolase_1"/>
    <property type="match status" value="1"/>
</dbReference>
<dbReference type="OrthoDB" id="3663240at2"/>
<protein>
    <submittedName>
        <fullName evidence="2">Alpha/beta fold hydrolase</fullName>
    </submittedName>
</protein>
<evidence type="ECO:0000313" key="2">
    <source>
        <dbReference type="EMBL" id="TFZ02961.1"/>
    </source>
</evidence>
<name>A0A4Z0BVQ3_9BURK</name>